<dbReference type="EMBL" id="NJGG01000001">
    <property type="protein sequence ID" value="OXL15680.1"/>
    <property type="molecule type" value="Genomic_DNA"/>
</dbReference>
<evidence type="ECO:0000313" key="2">
    <source>
        <dbReference type="Proteomes" id="UP000215188"/>
    </source>
</evidence>
<proteinExistence type="predicted"/>
<reference evidence="1 2" key="1">
    <citation type="submission" date="2017-06" db="EMBL/GenBank/DDBJ databases">
        <title>Reclassification of a Polynucleobacter cosmopolitanus strain isolated from tropical Lake Victoria as Polynucleobacter victoriensis comb. nov.</title>
        <authorList>
            <person name="Hahn M.W."/>
        </authorList>
    </citation>
    <scope>NUCLEOTIDE SEQUENCE [LARGE SCALE GENOMIC DNA]</scope>
    <source>
        <strain evidence="1 2">MWH-MoIso2</strain>
    </source>
</reference>
<gene>
    <name evidence="1" type="ORF">AOC33_00850</name>
</gene>
<dbReference type="OrthoDB" id="9129920at2"/>
<dbReference type="SUPFAM" id="SSF141868">
    <property type="entry name" value="EAL domain-like"/>
    <property type="match status" value="1"/>
</dbReference>
<keyword evidence="2" id="KW-1185">Reference proteome</keyword>
<accession>A0A229FVJ2</accession>
<comment type="caution">
    <text evidence="1">The sequence shown here is derived from an EMBL/GenBank/DDBJ whole genome shotgun (WGS) entry which is preliminary data.</text>
</comment>
<organism evidence="1 2">
    <name type="scientific">Polynucleobacter cosmopolitanus</name>
    <dbReference type="NCBI Taxonomy" id="351345"/>
    <lineage>
        <taxon>Bacteria</taxon>
        <taxon>Pseudomonadati</taxon>
        <taxon>Pseudomonadota</taxon>
        <taxon>Betaproteobacteria</taxon>
        <taxon>Burkholderiales</taxon>
        <taxon>Burkholderiaceae</taxon>
        <taxon>Polynucleobacter</taxon>
    </lineage>
</organism>
<evidence type="ECO:0000313" key="1">
    <source>
        <dbReference type="EMBL" id="OXL15680.1"/>
    </source>
</evidence>
<name>A0A229FVJ2_9BURK</name>
<sequence>MKPKSRLYSLVKNWTKKPGLAVKEFHQGQLYEVMMQPESKQLEAWANSQDLSFELVLSSKDLVTEFVTLTSLEQASKEAVIGLVKEGIRAANYWHSSTKPHAIMLAMKAEWLSDPGLMNDFQEVLLKCYLPVGLIHVGISGLAQSKEAHQLQEALVQLQRLGILFHLLNFTGQDEECQLMLNHRFTHIHLASDLIRQAIPGSQCEKKLMALKALIHANDARSVAGPIKLMHEKSVAEKHAIDCYYGKHIMPQMTLHQVLKMGKIAKQQLAMKQLMNKQSQKE</sequence>
<dbReference type="AlphaFoldDB" id="A0A229FVJ2"/>
<dbReference type="Proteomes" id="UP000215188">
    <property type="component" value="Unassembled WGS sequence"/>
</dbReference>
<dbReference type="RefSeq" id="WP_089514719.1">
    <property type="nucleotide sequence ID" value="NZ_NJGG01000001.1"/>
</dbReference>
<dbReference type="InterPro" id="IPR035919">
    <property type="entry name" value="EAL_sf"/>
</dbReference>
<protein>
    <submittedName>
        <fullName evidence="1">Uncharacterized protein</fullName>
    </submittedName>
</protein>
<dbReference type="Gene3D" id="3.20.20.450">
    <property type="entry name" value="EAL domain"/>
    <property type="match status" value="1"/>
</dbReference>